<dbReference type="EMBL" id="CP117255">
    <property type="protein sequence ID" value="WFR94841.1"/>
    <property type="molecule type" value="Genomic_DNA"/>
</dbReference>
<protein>
    <submittedName>
        <fullName evidence="4">Alpha/beta hydrolase</fullName>
    </submittedName>
</protein>
<keyword evidence="2" id="KW-0732">Signal</keyword>
<dbReference type="SUPFAM" id="SSF53474">
    <property type="entry name" value="alpha/beta-Hydrolases"/>
    <property type="match status" value="1"/>
</dbReference>
<name>A0AAF1KSQ7_9HYPH</name>
<dbReference type="KEGG" id="rtu:PR017_13645"/>
<dbReference type="GO" id="GO:0016787">
    <property type="term" value="F:hydrolase activity"/>
    <property type="evidence" value="ECO:0007669"/>
    <property type="project" value="UniProtKB-KW"/>
</dbReference>
<proteinExistence type="predicted"/>
<dbReference type="Pfam" id="PF20434">
    <property type="entry name" value="BD-FAE"/>
    <property type="match status" value="1"/>
</dbReference>
<keyword evidence="5" id="KW-1185">Reference proteome</keyword>
<evidence type="ECO:0000256" key="1">
    <source>
        <dbReference type="ARBA" id="ARBA00022801"/>
    </source>
</evidence>
<evidence type="ECO:0000256" key="2">
    <source>
        <dbReference type="SAM" id="SignalP"/>
    </source>
</evidence>
<dbReference type="InterPro" id="IPR006311">
    <property type="entry name" value="TAT_signal"/>
</dbReference>
<evidence type="ECO:0000313" key="5">
    <source>
        <dbReference type="Proteomes" id="UP000249499"/>
    </source>
</evidence>
<accession>A0AAF1KSQ7</accession>
<dbReference type="InterPro" id="IPR029058">
    <property type="entry name" value="AB_hydrolase_fold"/>
</dbReference>
<dbReference type="PROSITE" id="PS51318">
    <property type="entry name" value="TAT"/>
    <property type="match status" value="1"/>
</dbReference>
<sequence length="308" mass="32723">MIDRRTLLMAGGAALLLAASRQASAANAVIPLWPAGAPGGRGPKGPVETSAKGAVSNIATPSIEVFRPAKPNGTAMLVAGGGGYKRIEMESEAHPAALWLNDRGITAFVLAYRLPSEGWREGPRAPLQDAQRALRLIRARSVEYEVHPDRIGVLGFSAGGHLMGLASARSAYRSYRAVDEADKQSARPNAAALIYPIITLEPPYDHTSTKTVLIGRHPNDEESAEWSVQPHVRSHCPSMFLVQAEDDAVSDPHNTLIMAAACKSAGVPVEMHRLATGGHGFGMGKAGTPSAAWPAWYEAWLRKGGFLA</sequence>
<dbReference type="RefSeq" id="WP_111219984.1">
    <property type="nucleotide sequence ID" value="NZ_CP117255.1"/>
</dbReference>
<reference evidence="5" key="2">
    <citation type="journal article" date="2023" name="MicrobiologyOpen">
        <title>Genomics of the tumorigenes clade of the family Rhizobiaceae and description of Rhizobium rhododendri sp. nov.</title>
        <authorList>
            <person name="Kuzmanovic N."/>
            <person name="diCenzo G.C."/>
            <person name="Bunk B."/>
            <person name="Sproeer C."/>
            <person name="Fruehling A."/>
            <person name="Neumann-Schaal M."/>
            <person name="Overmann J."/>
            <person name="Smalla K."/>
        </authorList>
    </citation>
    <scope>NUCLEOTIDE SEQUENCE [LARGE SCALE GENOMIC DNA]</scope>
    <source>
        <strain evidence="5">1078</strain>
    </source>
</reference>
<feature type="domain" description="BD-FAE-like" evidence="3">
    <location>
        <begin position="77"/>
        <end position="253"/>
    </location>
</feature>
<dbReference type="Gene3D" id="3.40.50.1820">
    <property type="entry name" value="alpha/beta hydrolase"/>
    <property type="match status" value="1"/>
</dbReference>
<evidence type="ECO:0000259" key="3">
    <source>
        <dbReference type="Pfam" id="PF20434"/>
    </source>
</evidence>
<evidence type="ECO:0000313" key="4">
    <source>
        <dbReference type="EMBL" id="WFR94841.1"/>
    </source>
</evidence>
<dbReference type="PANTHER" id="PTHR48081">
    <property type="entry name" value="AB HYDROLASE SUPERFAMILY PROTEIN C4A8.06C"/>
    <property type="match status" value="1"/>
</dbReference>
<reference evidence="4 5" key="1">
    <citation type="journal article" date="2018" name="Sci. Rep.">
        <title>Rhizobium tumorigenes sp. nov., a novel plant tumorigenic bacterium isolated from cane gall tumors on thornless blackberry.</title>
        <authorList>
            <person name="Kuzmanovi N."/>
            <person name="Smalla K."/>
            <person name="Gronow S."/>
            <person name="PuBawska J."/>
        </authorList>
    </citation>
    <scope>NUCLEOTIDE SEQUENCE [LARGE SCALE GENOMIC DNA]</scope>
    <source>
        <strain evidence="4 5">1078</strain>
    </source>
</reference>
<dbReference type="InterPro" id="IPR049492">
    <property type="entry name" value="BD-FAE-like_dom"/>
</dbReference>
<gene>
    <name evidence="4" type="ORF">PR017_13645</name>
</gene>
<feature type="chain" id="PRO_5042291631" evidence="2">
    <location>
        <begin position="26"/>
        <end position="308"/>
    </location>
</feature>
<dbReference type="PANTHER" id="PTHR48081:SF6">
    <property type="entry name" value="PEPTIDASE S9 PROLYL OLIGOPEPTIDASE CATALYTIC DOMAIN-CONTAINING PROTEIN"/>
    <property type="match status" value="1"/>
</dbReference>
<keyword evidence="1 4" id="KW-0378">Hydrolase</keyword>
<organism evidence="4 5">
    <name type="scientific">Rhizobium tumorigenes</name>
    <dbReference type="NCBI Taxonomy" id="2041385"/>
    <lineage>
        <taxon>Bacteria</taxon>
        <taxon>Pseudomonadati</taxon>
        <taxon>Pseudomonadota</taxon>
        <taxon>Alphaproteobacteria</taxon>
        <taxon>Hyphomicrobiales</taxon>
        <taxon>Rhizobiaceae</taxon>
        <taxon>Rhizobium/Agrobacterium group</taxon>
        <taxon>Rhizobium</taxon>
    </lineage>
</organism>
<dbReference type="Proteomes" id="UP000249499">
    <property type="component" value="Chromosome"/>
</dbReference>
<dbReference type="AlphaFoldDB" id="A0AAF1KSQ7"/>
<dbReference type="InterPro" id="IPR050300">
    <property type="entry name" value="GDXG_lipolytic_enzyme"/>
</dbReference>
<feature type="signal peptide" evidence="2">
    <location>
        <begin position="1"/>
        <end position="25"/>
    </location>
</feature>